<dbReference type="PANTHER" id="PTHR12558">
    <property type="entry name" value="CELL DIVISION CYCLE 16,23,27"/>
    <property type="match status" value="1"/>
</dbReference>
<reference evidence="3" key="1">
    <citation type="submission" date="2024-05" db="EMBL/GenBank/DDBJ databases">
        <title>Genome sequencing of novel strain.</title>
        <authorList>
            <person name="Ganbat D."/>
            <person name="Ganbat S."/>
            <person name="Lee S.-J."/>
        </authorList>
    </citation>
    <scope>NUCLEOTIDE SEQUENCE</scope>
    <source>
        <strain evidence="3">SMD15-11</strain>
    </source>
</reference>
<feature type="repeat" description="TPR" evidence="1">
    <location>
        <begin position="69"/>
        <end position="102"/>
    </location>
</feature>
<dbReference type="InterPro" id="IPR013360">
    <property type="entry name" value="Pilus_4_PilW"/>
</dbReference>
<proteinExistence type="predicted"/>
<dbReference type="PANTHER" id="PTHR12558:SF13">
    <property type="entry name" value="CELL DIVISION CYCLE PROTEIN 27 HOMOLOG"/>
    <property type="match status" value="1"/>
</dbReference>
<feature type="signal peptide" evidence="2">
    <location>
        <begin position="1"/>
        <end position="22"/>
    </location>
</feature>
<sequence length="255" mass="29265">MKRILLVSWLALILAGCVTVVHDPLTEKASRSKAVQEYVSLGMGYFQTRQYDLAIKRFRRALEIDPDDPRARSGLGLVYQAQQEYDLAEEMFREVIRSHPEFTEGRNYYAAFLYQQGRFEDALAQLREAVKDVEYSGRELLFFNIGQIERRLGHNDKAIEAYRKSLVLNPAQPQVRLALAFAYADGGQDELAWKQFSQFREAVRRGLTRHSAASVALGVQIAERTGRQDEAASLRLLLKNQFGESDEARRIFREN</sequence>
<name>A0AB39UYW2_9GAMM</name>
<protein>
    <submittedName>
        <fullName evidence="3">Type IV pilus biogenesis/stability protein PilW</fullName>
    </submittedName>
</protein>
<dbReference type="PROSITE" id="PS50293">
    <property type="entry name" value="TPR_REGION"/>
    <property type="match status" value="1"/>
</dbReference>
<dbReference type="EMBL" id="CP154858">
    <property type="protein sequence ID" value="XDT73454.1"/>
    <property type="molecule type" value="Genomic_DNA"/>
</dbReference>
<dbReference type="Pfam" id="PF13374">
    <property type="entry name" value="TPR_10"/>
    <property type="match status" value="1"/>
</dbReference>
<dbReference type="SUPFAM" id="SSF48452">
    <property type="entry name" value="TPR-like"/>
    <property type="match status" value="1"/>
</dbReference>
<evidence type="ECO:0000256" key="1">
    <source>
        <dbReference type="PROSITE-ProRule" id="PRU00339"/>
    </source>
</evidence>
<dbReference type="Pfam" id="PF13414">
    <property type="entry name" value="TPR_11"/>
    <property type="match status" value="2"/>
</dbReference>
<dbReference type="NCBIfam" id="TIGR02521">
    <property type="entry name" value="type_IV_pilW"/>
    <property type="match status" value="1"/>
</dbReference>
<evidence type="ECO:0000313" key="3">
    <source>
        <dbReference type="EMBL" id="XDT73454.1"/>
    </source>
</evidence>
<feature type="repeat" description="TPR" evidence="1">
    <location>
        <begin position="35"/>
        <end position="68"/>
    </location>
</feature>
<dbReference type="RefSeq" id="WP_369602445.1">
    <property type="nucleotide sequence ID" value="NZ_CP154858.1"/>
</dbReference>
<dbReference type="PROSITE" id="PS51257">
    <property type="entry name" value="PROKAR_LIPOPROTEIN"/>
    <property type="match status" value="1"/>
</dbReference>
<gene>
    <name evidence="3" type="primary">pilW</name>
    <name evidence="3" type="ORF">AAIA72_05650</name>
</gene>
<dbReference type="KEGG" id="tcd:AAIA72_05650"/>
<feature type="chain" id="PRO_5044257015" evidence="2">
    <location>
        <begin position="23"/>
        <end position="255"/>
    </location>
</feature>
<dbReference type="Gene3D" id="1.25.40.10">
    <property type="entry name" value="Tetratricopeptide repeat domain"/>
    <property type="match status" value="1"/>
</dbReference>
<dbReference type="InterPro" id="IPR011990">
    <property type="entry name" value="TPR-like_helical_dom_sf"/>
</dbReference>
<dbReference type="SMART" id="SM00028">
    <property type="entry name" value="TPR"/>
    <property type="match status" value="3"/>
</dbReference>
<evidence type="ECO:0000256" key="2">
    <source>
        <dbReference type="SAM" id="SignalP"/>
    </source>
</evidence>
<accession>A0AB39UYW2</accession>
<keyword evidence="2" id="KW-0732">Signal</keyword>
<dbReference type="PROSITE" id="PS50005">
    <property type="entry name" value="TPR"/>
    <property type="match status" value="3"/>
</dbReference>
<keyword evidence="1" id="KW-0802">TPR repeat</keyword>
<feature type="repeat" description="TPR" evidence="1">
    <location>
        <begin position="139"/>
        <end position="172"/>
    </location>
</feature>
<dbReference type="AlphaFoldDB" id="A0AB39UYW2"/>
<organism evidence="3">
    <name type="scientific">Thermohahella caldifontis</name>
    <dbReference type="NCBI Taxonomy" id="3142973"/>
    <lineage>
        <taxon>Bacteria</taxon>
        <taxon>Pseudomonadati</taxon>
        <taxon>Pseudomonadota</taxon>
        <taxon>Gammaproteobacteria</taxon>
        <taxon>Oceanospirillales</taxon>
        <taxon>Hahellaceae</taxon>
        <taxon>Thermohahella</taxon>
    </lineage>
</organism>
<dbReference type="InterPro" id="IPR019734">
    <property type="entry name" value="TPR_rpt"/>
</dbReference>